<evidence type="ECO:0000313" key="2">
    <source>
        <dbReference type="EMBL" id="MBP2018326.1"/>
    </source>
</evidence>
<evidence type="ECO:0000259" key="1">
    <source>
        <dbReference type="Pfam" id="PF01878"/>
    </source>
</evidence>
<dbReference type="RefSeq" id="WP_342589448.1">
    <property type="nucleotide sequence ID" value="NZ_JAGGLG010000012.1"/>
</dbReference>
<dbReference type="Gene3D" id="3.10.590.10">
    <property type="entry name" value="ph1033 like domains"/>
    <property type="match status" value="1"/>
</dbReference>
<accession>A0ABS4JS15</accession>
<feature type="domain" description="EVE" evidence="1">
    <location>
        <begin position="2"/>
        <end position="132"/>
    </location>
</feature>
<reference evidence="2 3" key="1">
    <citation type="submission" date="2021-03" db="EMBL/GenBank/DDBJ databases">
        <title>Genomic Encyclopedia of Type Strains, Phase IV (KMG-IV): sequencing the most valuable type-strain genomes for metagenomic binning, comparative biology and taxonomic classification.</title>
        <authorList>
            <person name="Goeker M."/>
        </authorList>
    </citation>
    <scope>NUCLEOTIDE SEQUENCE [LARGE SCALE GENOMIC DNA]</scope>
    <source>
        <strain evidence="2 3">DSM 27138</strain>
    </source>
</reference>
<protein>
    <submittedName>
        <fullName evidence="2">RNA-binding protein with PUA-like domain</fullName>
    </submittedName>
</protein>
<dbReference type="InterPro" id="IPR015947">
    <property type="entry name" value="PUA-like_sf"/>
</dbReference>
<dbReference type="Proteomes" id="UP001519289">
    <property type="component" value="Unassembled WGS sequence"/>
</dbReference>
<evidence type="ECO:0000313" key="3">
    <source>
        <dbReference type="Proteomes" id="UP001519289"/>
    </source>
</evidence>
<dbReference type="PANTHER" id="PTHR14087:SF7">
    <property type="entry name" value="THYMOCYTE NUCLEAR PROTEIN 1"/>
    <property type="match status" value="1"/>
</dbReference>
<dbReference type="InterPro" id="IPR052181">
    <property type="entry name" value="5hmC_binding"/>
</dbReference>
<name>A0ABS4JS15_9FIRM</name>
<keyword evidence="3" id="KW-1185">Reference proteome</keyword>
<dbReference type="CDD" id="cd21133">
    <property type="entry name" value="EVE"/>
    <property type="match status" value="1"/>
</dbReference>
<gene>
    <name evidence="2" type="ORF">J2Z79_001734</name>
</gene>
<dbReference type="SUPFAM" id="SSF88697">
    <property type="entry name" value="PUA domain-like"/>
    <property type="match status" value="1"/>
</dbReference>
<comment type="caution">
    <text evidence="2">The sequence shown here is derived from an EMBL/GenBank/DDBJ whole genome shotgun (WGS) entry which is preliminary data.</text>
</comment>
<organism evidence="2 3">
    <name type="scientific">Symbiobacterium terraclitae</name>
    <dbReference type="NCBI Taxonomy" id="557451"/>
    <lineage>
        <taxon>Bacteria</taxon>
        <taxon>Bacillati</taxon>
        <taxon>Bacillota</taxon>
        <taxon>Clostridia</taxon>
        <taxon>Eubacteriales</taxon>
        <taxon>Symbiobacteriaceae</taxon>
        <taxon>Symbiobacterium</taxon>
    </lineage>
</organism>
<dbReference type="InterPro" id="IPR047197">
    <property type="entry name" value="THYN1-like_EVE"/>
</dbReference>
<dbReference type="EMBL" id="JAGGLG010000012">
    <property type="protein sequence ID" value="MBP2018326.1"/>
    <property type="molecule type" value="Genomic_DNA"/>
</dbReference>
<dbReference type="PANTHER" id="PTHR14087">
    <property type="entry name" value="THYMOCYTE NUCLEAR PROTEIN 1"/>
    <property type="match status" value="1"/>
</dbReference>
<dbReference type="InterPro" id="IPR002740">
    <property type="entry name" value="EVE_domain"/>
</dbReference>
<sequence>MAYWLMKTEPEEFSYADLERKSPEMWDGVRNAAAARHMRAMRSGDLFLFYHTGSERAIVGVGRVVSEPYPDPTAEEGNWVAVDVEPAYRLPSPVTLAAIKADPRFSDWALVRQSRLSVMPVSPDQWQWIHEMARMG</sequence>
<dbReference type="Pfam" id="PF01878">
    <property type="entry name" value="EVE"/>
    <property type="match status" value="1"/>
</dbReference>
<proteinExistence type="predicted"/>